<comment type="similarity">
    <text evidence="1">Belongs to the aldo/keto reductase family.</text>
</comment>
<accession>A0A218XHA7</accession>
<dbReference type="PANTHER" id="PTHR11732">
    <property type="entry name" value="ALDO/KETO REDUCTASE"/>
    <property type="match status" value="1"/>
</dbReference>
<dbReference type="Gene3D" id="3.20.20.100">
    <property type="entry name" value="NADP-dependent oxidoreductase domain"/>
    <property type="match status" value="1"/>
</dbReference>
<evidence type="ECO:0000256" key="1">
    <source>
        <dbReference type="ARBA" id="ARBA00007905"/>
    </source>
</evidence>
<evidence type="ECO:0000256" key="2">
    <source>
        <dbReference type="ARBA" id="ARBA00022857"/>
    </source>
</evidence>
<organism evidence="6 7">
    <name type="scientific">Punica granatum</name>
    <name type="common">Pomegranate</name>
    <dbReference type="NCBI Taxonomy" id="22663"/>
    <lineage>
        <taxon>Eukaryota</taxon>
        <taxon>Viridiplantae</taxon>
        <taxon>Streptophyta</taxon>
        <taxon>Embryophyta</taxon>
        <taxon>Tracheophyta</taxon>
        <taxon>Spermatophyta</taxon>
        <taxon>Magnoliopsida</taxon>
        <taxon>eudicotyledons</taxon>
        <taxon>Gunneridae</taxon>
        <taxon>Pentapetalae</taxon>
        <taxon>rosids</taxon>
        <taxon>malvids</taxon>
        <taxon>Myrtales</taxon>
        <taxon>Lythraceae</taxon>
        <taxon>Punica</taxon>
    </lineage>
</organism>
<name>A0A218XHA7_PUNGR</name>
<dbReference type="InterPro" id="IPR020471">
    <property type="entry name" value="AKR"/>
</dbReference>
<sequence>MPDVALSSGHKMPLIGLGTAAYPPPPPEALTAILVEAMESLGQAVAEALKRGLIKNRDEVFITSKLWCTDADPSLILPALKKTLGKLGLEYVDLYLIHWPVRAKKEAEDCLIIPKESLLEFDIRGTWEAMEECSKLGLAKSIGVSNFGPKKLSQIVQFCTIPPVVNQVEMHVAWRQEKLRAFCKDKGIHVSAWSPLAANGASWGYSPILKDIAEARGTTVAQTAKKKSLMRTYEQVALRWVYEQGASVIVKSFNNDRMKDNLRILEWDRGLTKDELEKIEHIPPSQGWRGDVFANENGPGYKSVDELWE</sequence>
<dbReference type="PRINTS" id="PR00069">
    <property type="entry name" value="ALDKETRDTASE"/>
</dbReference>
<dbReference type="EMBL" id="MTKT01001633">
    <property type="protein sequence ID" value="OWM84304.1"/>
    <property type="molecule type" value="Genomic_DNA"/>
</dbReference>
<dbReference type="InterPro" id="IPR018170">
    <property type="entry name" value="Aldo/ket_reductase_CS"/>
</dbReference>
<dbReference type="Proteomes" id="UP000197138">
    <property type="component" value="Unassembled WGS sequence"/>
</dbReference>
<dbReference type="InterPro" id="IPR023210">
    <property type="entry name" value="NADP_OxRdtase_dom"/>
</dbReference>
<gene>
    <name evidence="6" type="ORF">CDL15_Pgr027073</name>
</gene>
<feature type="binding site" evidence="3">
    <location>
        <position position="98"/>
    </location>
    <ligand>
        <name>substrate</name>
    </ligand>
</feature>
<dbReference type="InterPro" id="IPR036812">
    <property type="entry name" value="NAD(P)_OxRdtase_dom_sf"/>
</dbReference>
<dbReference type="AlphaFoldDB" id="A0A218XHA7"/>
<dbReference type="SUPFAM" id="SSF51430">
    <property type="entry name" value="NAD(P)-linked oxidoreductase"/>
    <property type="match status" value="1"/>
</dbReference>
<reference evidence="7" key="1">
    <citation type="journal article" date="2017" name="Plant J.">
        <title>The pomegranate (Punica granatum L.) genome and the genomics of punicalagin biosynthesis.</title>
        <authorList>
            <person name="Qin G."/>
            <person name="Xu C."/>
            <person name="Ming R."/>
            <person name="Tang H."/>
            <person name="Guyot R."/>
            <person name="Kramer E.M."/>
            <person name="Hu Y."/>
            <person name="Yi X."/>
            <person name="Qi Y."/>
            <person name="Xu X."/>
            <person name="Gao Z."/>
            <person name="Pan H."/>
            <person name="Jian J."/>
            <person name="Tian Y."/>
            <person name="Yue Z."/>
            <person name="Xu Y."/>
        </authorList>
    </citation>
    <scope>NUCLEOTIDE SEQUENCE [LARGE SCALE GENOMIC DNA]</scope>
    <source>
        <strain evidence="7">cv. Dabenzi</strain>
    </source>
</reference>
<feature type="domain" description="NADP-dependent oxidoreductase" evidence="5">
    <location>
        <begin position="44"/>
        <end position="281"/>
    </location>
</feature>
<evidence type="ECO:0000313" key="7">
    <source>
        <dbReference type="Proteomes" id="UP000197138"/>
    </source>
</evidence>
<dbReference type="FunFam" id="3.20.20.100:FF:000013">
    <property type="entry name" value="NADPH-dependent codeinone reductase 1-1"/>
    <property type="match status" value="1"/>
</dbReference>
<protein>
    <recommendedName>
        <fullName evidence="5">NADP-dependent oxidoreductase domain-containing protein</fullName>
    </recommendedName>
</protein>
<proteinExistence type="inferred from homology"/>
<evidence type="ECO:0000259" key="5">
    <source>
        <dbReference type="Pfam" id="PF00248"/>
    </source>
</evidence>
<dbReference type="PIRSF" id="PIRSF000097">
    <property type="entry name" value="AKR"/>
    <property type="match status" value="1"/>
</dbReference>
<evidence type="ECO:0000256" key="4">
    <source>
        <dbReference type="PIRSR" id="PIRSR000097-3"/>
    </source>
</evidence>
<dbReference type="Pfam" id="PF00248">
    <property type="entry name" value="Aldo_ket_red"/>
    <property type="match status" value="1"/>
</dbReference>
<feature type="site" description="Lowers pKa of active site Tyr" evidence="4">
    <location>
        <position position="65"/>
    </location>
</feature>
<comment type="caution">
    <text evidence="6">The sequence shown here is derived from an EMBL/GenBank/DDBJ whole genome shotgun (WGS) entry which is preliminary data.</text>
</comment>
<evidence type="ECO:0000313" key="6">
    <source>
        <dbReference type="EMBL" id="OWM84304.1"/>
    </source>
</evidence>
<dbReference type="GO" id="GO:0009821">
    <property type="term" value="P:alkaloid biosynthetic process"/>
    <property type="evidence" value="ECO:0007669"/>
    <property type="project" value="UniProtKB-ARBA"/>
</dbReference>
<keyword evidence="2" id="KW-0521">NADP</keyword>
<evidence type="ECO:0000256" key="3">
    <source>
        <dbReference type="PIRSR" id="PIRSR000097-2"/>
    </source>
</evidence>
<dbReference type="GO" id="GO:0016491">
    <property type="term" value="F:oxidoreductase activity"/>
    <property type="evidence" value="ECO:0007669"/>
    <property type="project" value="InterPro"/>
</dbReference>
<dbReference type="PROSITE" id="PS00062">
    <property type="entry name" value="ALDOKETO_REDUCTASE_2"/>
    <property type="match status" value="1"/>
</dbReference>